<dbReference type="EMBL" id="JAAGWY010000001">
    <property type="protein sequence ID" value="NEN04693.1"/>
    <property type="molecule type" value="Genomic_DNA"/>
</dbReference>
<dbReference type="Proteomes" id="UP000474967">
    <property type="component" value="Unassembled WGS sequence"/>
</dbReference>
<dbReference type="RefSeq" id="WP_163287794.1">
    <property type="nucleotide sequence ID" value="NZ_JAAGWY010000001.1"/>
</dbReference>
<reference evidence="1 2" key="1">
    <citation type="journal article" date="2014" name="J. Microbiol.">
        <title>Diaminobutyricibacter tongyongensis gen. nov., sp. nov. and Homoserinibacter gongjuensis gen. nov., sp. nov. belong to the family Microbacteriaceae.</title>
        <authorList>
            <person name="Kim S.J."/>
            <person name="Ahn J.H."/>
            <person name="Weon H.Y."/>
            <person name="Hamada M."/>
            <person name="Suzuki K."/>
            <person name="Kwon S.W."/>
        </authorList>
    </citation>
    <scope>NUCLEOTIDE SEQUENCE [LARGE SCALE GENOMIC DNA]</scope>
    <source>
        <strain evidence="1 2">NBRC 108724</strain>
    </source>
</reference>
<evidence type="ECO:0000313" key="1">
    <source>
        <dbReference type="EMBL" id="NEN04693.1"/>
    </source>
</evidence>
<protein>
    <submittedName>
        <fullName evidence="1">Uncharacterized protein</fullName>
    </submittedName>
</protein>
<sequence length="154" mass="17031">MATDALHASQRYVQTFTEGVIATLIGERADEREWRDRIASIRFASDETWERCNAFLFAYTVARYLAGSPRSEDDYFADGFVEAVARGASHDALEIWVRRIEFASTITGRTTQSELIGNLVTALLAAPRDSLGKEGALPPAFTEVVWLDPPSSAD</sequence>
<keyword evidence="2" id="KW-1185">Reference proteome</keyword>
<dbReference type="AlphaFoldDB" id="A0A6L9XTJ4"/>
<evidence type="ECO:0000313" key="2">
    <source>
        <dbReference type="Proteomes" id="UP000474967"/>
    </source>
</evidence>
<organism evidence="1 2">
    <name type="scientific">Leifsonia tongyongensis</name>
    <dbReference type="NCBI Taxonomy" id="1268043"/>
    <lineage>
        <taxon>Bacteria</taxon>
        <taxon>Bacillati</taxon>
        <taxon>Actinomycetota</taxon>
        <taxon>Actinomycetes</taxon>
        <taxon>Micrococcales</taxon>
        <taxon>Microbacteriaceae</taxon>
        <taxon>Leifsonia</taxon>
    </lineage>
</organism>
<gene>
    <name evidence="1" type="ORF">G3T36_02305</name>
</gene>
<accession>A0A6L9XTJ4</accession>
<comment type="caution">
    <text evidence="1">The sequence shown here is derived from an EMBL/GenBank/DDBJ whole genome shotgun (WGS) entry which is preliminary data.</text>
</comment>
<name>A0A6L9XTJ4_9MICO</name>
<proteinExistence type="predicted"/>